<dbReference type="EMBL" id="CSTE01000001">
    <property type="protein sequence ID" value="CQR48706.1"/>
    <property type="molecule type" value="Genomic_DNA"/>
</dbReference>
<sequence>MEKPSVKCALLATMIAKHKWGTPITEEALLNLSAIDGDYPTAREVYTDLRSERYITYRGKRGIELNKSNFENLADVLYYECGWEAWEIASRLKHYEGIENHDWG</sequence>
<reference evidence="2" key="1">
    <citation type="submission" date="2015-03" db="EMBL/GenBank/DDBJ databases">
        <authorList>
            <person name="Urmite Genomes"/>
        </authorList>
    </citation>
    <scope>NUCLEOTIDE SEQUENCE [LARGE SCALE GENOMIC DNA]</scope>
    <source>
        <strain evidence="2">Arc-Hr</strain>
    </source>
</reference>
<accession>A0A0D6JLD0</accession>
<dbReference type="OrthoDB" id="224044at2157"/>
<gene>
    <name evidence="1" type="ORF">BN996_00153</name>
</gene>
<name>A0A0D6JLD0_9EURY</name>
<evidence type="ECO:0000313" key="2">
    <source>
        <dbReference type="Proteomes" id="UP000198902"/>
    </source>
</evidence>
<dbReference type="RefSeq" id="WP_089776752.1">
    <property type="nucleotide sequence ID" value="NZ_CABLRR010000001.1"/>
</dbReference>
<keyword evidence="2" id="KW-1185">Reference proteome</keyword>
<organism evidence="1 2">
    <name type="scientific">Haloferax massiliensis</name>
    <dbReference type="NCBI Taxonomy" id="1476858"/>
    <lineage>
        <taxon>Archaea</taxon>
        <taxon>Methanobacteriati</taxon>
        <taxon>Methanobacteriota</taxon>
        <taxon>Stenosarchaea group</taxon>
        <taxon>Halobacteria</taxon>
        <taxon>Halobacteriales</taxon>
        <taxon>Haloferacaceae</taxon>
        <taxon>Haloferax</taxon>
    </lineage>
</organism>
<evidence type="ECO:0000313" key="1">
    <source>
        <dbReference type="EMBL" id="CQR48706.1"/>
    </source>
</evidence>
<protein>
    <submittedName>
        <fullName evidence="1">Uncharacterized protein</fullName>
    </submittedName>
</protein>
<dbReference type="AlphaFoldDB" id="A0A0D6JLD0"/>
<dbReference type="Proteomes" id="UP000198902">
    <property type="component" value="Unassembled WGS sequence"/>
</dbReference>
<proteinExistence type="predicted"/>